<accession>A0ABN1BCI3</accession>
<dbReference type="Proteomes" id="UP001410648">
    <property type="component" value="Unassembled WGS sequence"/>
</dbReference>
<proteinExistence type="predicted"/>
<feature type="transmembrane region" description="Helical" evidence="1">
    <location>
        <begin position="113"/>
        <end position="141"/>
    </location>
</feature>
<dbReference type="EMBL" id="BAAADA010000204">
    <property type="protein sequence ID" value="GAA0494867.1"/>
    <property type="molecule type" value="Genomic_DNA"/>
</dbReference>
<gene>
    <name evidence="2" type="ORF">GCM10008936_21880</name>
</gene>
<sequence length="166" mass="19778">MKEKSTILKDPGAHNKHKDFLIKVKETNDSIKKHLTPEYRNQYNIRRLISCVLLFLILRSWVSNFTWPFINDDTLFSIDSIYPLIYSIIAWKFWHYSFWSFKGGIIDNLSKRIFYIGSIWTVLGKIFLQNFVILIWIAIIAPFSGIKTWLKAVKHDKVLFYGNEKW</sequence>
<dbReference type="RefSeq" id="WP_346025524.1">
    <property type="nucleotide sequence ID" value="NZ_BAAADA010000204.1"/>
</dbReference>
<evidence type="ECO:0000313" key="3">
    <source>
        <dbReference type="Proteomes" id="UP001410648"/>
    </source>
</evidence>
<feature type="transmembrane region" description="Helical" evidence="1">
    <location>
        <begin position="81"/>
        <end position="101"/>
    </location>
</feature>
<reference evidence="2 3" key="1">
    <citation type="journal article" date="2019" name="Int. J. Syst. Evol. Microbiol.">
        <title>The Global Catalogue of Microorganisms (GCM) 10K type strain sequencing project: providing services to taxonomists for standard genome sequencing and annotation.</title>
        <authorList>
            <consortium name="The Broad Institute Genomics Platform"/>
            <consortium name="The Broad Institute Genome Sequencing Center for Infectious Disease"/>
            <person name="Wu L."/>
            <person name="Ma J."/>
        </authorList>
    </citation>
    <scope>NUCLEOTIDE SEQUENCE [LARGE SCALE GENOMIC DNA]</scope>
    <source>
        <strain evidence="2 3">JCM 14232</strain>
    </source>
</reference>
<protein>
    <recommendedName>
        <fullName evidence="4">RDD family protein</fullName>
    </recommendedName>
</protein>
<comment type="caution">
    <text evidence="2">The sequence shown here is derived from an EMBL/GenBank/DDBJ whole genome shotgun (WGS) entry which is preliminary data.</text>
</comment>
<keyword evidence="1" id="KW-0812">Transmembrane</keyword>
<evidence type="ECO:0000313" key="2">
    <source>
        <dbReference type="EMBL" id="GAA0494867.1"/>
    </source>
</evidence>
<keyword evidence="3" id="KW-1185">Reference proteome</keyword>
<keyword evidence="1" id="KW-0472">Membrane</keyword>
<evidence type="ECO:0000256" key="1">
    <source>
        <dbReference type="SAM" id="Phobius"/>
    </source>
</evidence>
<keyword evidence="1" id="KW-1133">Transmembrane helix</keyword>
<evidence type="ECO:0008006" key="4">
    <source>
        <dbReference type="Google" id="ProtNLM"/>
    </source>
</evidence>
<name>A0ABN1BCI3_9LACT</name>
<organism evidence="2 3">
    <name type="scientific">Alkalibacterium indicireducens</name>
    <dbReference type="NCBI Taxonomy" id="398758"/>
    <lineage>
        <taxon>Bacteria</taxon>
        <taxon>Bacillati</taxon>
        <taxon>Bacillota</taxon>
        <taxon>Bacilli</taxon>
        <taxon>Lactobacillales</taxon>
        <taxon>Carnobacteriaceae</taxon>
        <taxon>Alkalibacterium</taxon>
    </lineage>
</organism>
<feature type="transmembrane region" description="Helical" evidence="1">
    <location>
        <begin position="48"/>
        <end position="69"/>
    </location>
</feature>